<name>A0A5B8U6F8_9ACTN</name>
<evidence type="ECO:0000256" key="1">
    <source>
        <dbReference type="ARBA" id="ARBA00022823"/>
    </source>
</evidence>
<dbReference type="PANTHER" id="PTHR11715:SF3">
    <property type="entry name" value="GLYCINE CLEAVAGE SYSTEM H PROTEIN-RELATED"/>
    <property type="match status" value="1"/>
</dbReference>
<evidence type="ECO:0008006" key="4">
    <source>
        <dbReference type="Google" id="ProtNLM"/>
    </source>
</evidence>
<gene>
    <name evidence="2" type="ORF">FSW04_13515</name>
</gene>
<dbReference type="InterPro" id="IPR036527">
    <property type="entry name" value="SCP2_sterol-bd_dom_sf"/>
</dbReference>
<dbReference type="GO" id="GO:0019464">
    <property type="term" value="P:glycine decarboxylation via glycine cleavage system"/>
    <property type="evidence" value="ECO:0007669"/>
    <property type="project" value="InterPro"/>
</dbReference>
<dbReference type="SUPFAM" id="SSF55718">
    <property type="entry name" value="SCP-like"/>
    <property type="match status" value="1"/>
</dbReference>
<proteinExistence type="predicted"/>
<dbReference type="InterPro" id="IPR011053">
    <property type="entry name" value="Single_hybrid_motif"/>
</dbReference>
<accession>A0A5B8U6F8</accession>
<keyword evidence="3" id="KW-1185">Reference proteome</keyword>
<sequence>MSQAPDFLQAVVGYRAWHVGEDGLLRPWTFAALAWEPGANTAVCARDARHRPPVADCMCGLYALSDPGDRRLNFRADQAVGAVAAWGDLEVHRTGFRAEHACVLALALPTRCEVGARDRLVAAAARYDVPLVRADGLSAEALRHGAPLPDDLWEPSWPAPRRAPARRGAAPAVDPHAFASAARGIALDSHLWVETALGSVVVGVTSALARDLPRDLRLSLPDPGAVLEAGDHAATVSTGEGAFGVWAPVGGSVLAVNPRLAADPGLLARDPEGAGWLLRLAPRDWEADARAVTWGAAAARQYAACVARDAARGDAFADVRLERLRALPPVRSAADVLAALRARREAPRFADAGALQRELGGRLGAALGADARLRAHLGRLGHVVRFVLHEPDAELVLDLRDGGARLDAAAPGGLELRCAAEDAYRWFTGTLDAAGALRTGELRSSSGPGPTLRALAVLKHLRVAAWDHAPSWA</sequence>
<dbReference type="GO" id="GO:0009249">
    <property type="term" value="P:protein lipoylation"/>
    <property type="evidence" value="ECO:0007669"/>
    <property type="project" value="TreeGrafter"/>
</dbReference>
<reference evidence="2 3" key="1">
    <citation type="journal article" date="2018" name="J. Microbiol.">
        <title>Baekduia soli gen. nov., sp. nov., a novel bacterium isolated from the soil of Baekdu Mountain and proposal of a novel family name, Baekduiaceae fam. nov.</title>
        <authorList>
            <person name="An D.S."/>
            <person name="Siddiqi M.Z."/>
            <person name="Kim K.H."/>
            <person name="Yu H.S."/>
            <person name="Im W.T."/>
        </authorList>
    </citation>
    <scope>NUCLEOTIDE SEQUENCE [LARGE SCALE GENOMIC DNA]</scope>
    <source>
        <strain evidence="2 3">BR7-21</strain>
    </source>
</reference>
<dbReference type="CDD" id="cd06848">
    <property type="entry name" value="GCS_H"/>
    <property type="match status" value="1"/>
</dbReference>
<dbReference type="Pfam" id="PF01597">
    <property type="entry name" value="GCV_H"/>
    <property type="match status" value="1"/>
</dbReference>
<organism evidence="2 3">
    <name type="scientific">Baekduia soli</name>
    <dbReference type="NCBI Taxonomy" id="496014"/>
    <lineage>
        <taxon>Bacteria</taxon>
        <taxon>Bacillati</taxon>
        <taxon>Actinomycetota</taxon>
        <taxon>Thermoleophilia</taxon>
        <taxon>Solirubrobacterales</taxon>
        <taxon>Baekduiaceae</taxon>
        <taxon>Baekduia</taxon>
    </lineage>
</organism>
<keyword evidence="1" id="KW-0450">Lipoyl</keyword>
<dbReference type="Proteomes" id="UP000321805">
    <property type="component" value="Chromosome"/>
</dbReference>
<dbReference type="SUPFAM" id="SSF51230">
    <property type="entry name" value="Single hybrid motif"/>
    <property type="match status" value="1"/>
</dbReference>
<dbReference type="InterPro" id="IPR002930">
    <property type="entry name" value="GCV_H"/>
</dbReference>
<dbReference type="GO" id="GO:0005960">
    <property type="term" value="C:glycine cleavage complex"/>
    <property type="evidence" value="ECO:0007669"/>
    <property type="project" value="InterPro"/>
</dbReference>
<dbReference type="KEGG" id="bsol:FSW04_13515"/>
<dbReference type="OrthoDB" id="5240854at2"/>
<evidence type="ECO:0000313" key="3">
    <source>
        <dbReference type="Proteomes" id="UP000321805"/>
    </source>
</evidence>
<dbReference type="AlphaFoldDB" id="A0A5B8U6F8"/>
<evidence type="ECO:0000313" key="2">
    <source>
        <dbReference type="EMBL" id="QEC48485.1"/>
    </source>
</evidence>
<dbReference type="InterPro" id="IPR033753">
    <property type="entry name" value="GCV_H/Fam206"/>
</dbReference>
<dbReference type="Gene3D" id="2.40.50.100">
    <property type="match status" value="1"/>
</dbReference>
<dbReference type="RefSeq" id="WP_146920069.1">
    <property type="nucleotide sequence ID" value="NZ_CP042430.1"/>
</dbReference>
<protein>
    <recommendedName>
        <fullName evidence="4">SCP2 domain-containing protein</fullName>
    </recommendedName>
</protein>
<dbReference type="PANTHER" id="PTHR11715">
    <property type="entry name" value="GLYCINE CLEAVAGE SYSTEM H PROTEIN"/>
    <property type="match status" value="1"/>
</dbReference>
<dbReference type="EMBL" id="CP042430">
    <property type="protein sequence ID" value="QEC48485.1"/>
    <property type="molecule type" value="Genomic_DNA"/>
</dbReference>
<dbReference type="GO" id="GO:0005737">
    <property type="term" value="C:cytoplasm"/>
    <property type="evidence" value="ECO:0007669"/>
    <property type="project" value="TreeGrafter"/>
</dbReference>